<organism evidence="2 3">
    <name type="scientific">Klebsiella pneumoniae</name>
    <dbReference type="NCBI Taxonomy" id="573"/>
    <lineage>
        <taxon>Bacteria</taxon>
        <taxon>Pseudomonadati</taxon>
        <taxon>Pseudomonadota</taxon>
        <taxon>Gammaproteobacteria</taxon>
        <taxon>Enterobacterales</taxon>
        <taxon>Enterobacteriaceae</taxon>
        <taxon>Klebsiella/Raoultella group</taxon>
        <taxon>Klebsiella</taxon>
        <taxon>Klebsiella pneumoniae complex</taxon>
    </lineage>
</organism>
<evidence type="ECO:0000256" key="1">
    <source>
        <dbReference type="SAM" id="Phobius"/>
    </source>
</evidence>
<dbReference type="EMBL" id="JACLQZ010000001">
    <property type="protein sequence ID" value="MBC2873242.1"/>
    <property type="molecule type" value="Genomic_DNA"/>
</dbReference>
<reference evidence="2" key="1">
    <citation type="submission" date="2020-08" db="EMBL/GenBank/DDBJ databases">
        <title>Tigecycline and colistin resistance in Klebsiella pneumoniae.</title>
        <authorList>
            <person name="Ramesh N."/>
            <person name="Shanthini T."/>
            <person name="Prasanth M."/>
            <person name="Senthilkumar N."/>
            <person name="Meesala Krishna M."/>
            <person name="Guruswami G."/>
        </authorList>
    </citation>
    <scope>NUCLEOTIDE SEQUENCE</scope>
    <source>
        <strain evidence="2">SHM 84C</strain>
    </source>
</reference>
<sequence>MSCSLSYYIKNGALQNGIPTQGIFATDERLLDDYSGHGSSLWSLRALNIAFLVDIILVCGMLRSNFYPLK</sequence>
<keyword evidence="1" id="KW-0812">Transmembrane</keyword>
<keyword evidence="1" id="KW-0472">Membrane</keyword>
<protein>
    <submittedName>
        <fullName evidence="2">Uncharacterized protein</fullName>
    </submittedName>
</protein>
<evidence type="ECO:0000313" key="3">
    <source>
        <dbReference type="Proteomes" id="UP000629923"/>
    </source>
</evidence>
<name>A0A923EMC1_KLEPN</name>
<proteinExistence type="predicted"/>
<gene>
    <name evidence="2" type="ORF">H7U18_22580</name>
</gene>
<dbReference type="Proteomes" id="UP000629923">
    <property type="component" value="Unassembled WGS sequence"/>
</dbReference>
<comment type="caution">
    <text evidence="2">The sequence shown here is derived from an EMBL/GenBank/DDBJ whole genome shotgun (WGS) entry which is preliminary data.</text>
</comment>
<dbReference type="AlphaFoldDB" id="A0A923EMC1"/>
<accession>A0A923EMC1</accession>
<keyword evidence="1" id="KW-1133">Transmembrane helix</keyword>
<feature type="transmembrane region" description="Helical" evidence="1">
    <location>
        <begin position="42"/>
        <end position="62"/>
    </location>
</feature>
<evidence type="ECO:0000313" key="2">
    <source>
        <dbReference type="EMBL" id="MBC2873242.1"/>
    </source>
</evidence>